<feature type="transmembrane region" description="Helical" evidence="1">
    <location>
        <begin position="497"/>
        <end position="515"/>
    </location>
</feature>
<feature type="transmembrane region" description="Helical" evidence="1">
    <location>
        <begin position="378"/>
        <end position="398"/>
    </location>
</feature>
<feature type="transmembrane region" description="Helical" evidence="1">
    <location>
        <begin position="90"/>
        <end position="110"/>
    </location>
</feature>
<evidence type="ECO:0000313" key="2">
    <source>
        <dbReference type="EMBL" id="GAA0659806.1"/>
    </source>
</evidence>
<name>A0AAV3T3E3_9EURY</name>
<dbReference type="NCBIfam" id="TIGR03662">
    <property type="entry name" value="Chlor_Arch_YYY"/>
    <property type="match status" value="1"/>
</dbReference>
<feature type="transmembrane region" description="Helical" evidence="1">
    <location>
        <begin position="172"/>
        <end position="193"/>
    </location>
</feature>
<dbReference type="GeneID" id="68572763"/>
<dbReference type="PANTHER" id="PTHR10790">
    <property type="entry name" value="TPR-DOMAIN CONTAINING PROTEIN"/>
    <property type="match status" value="1"/>
</dbReference>
<comment type="caution">
    <text evidence="2">The sequence shown here is derived from an EMBL/GenBank/DDBJ whole genome shotgun (WGS) entry which is preliminary data.</text>
</comment>
<reference evidence="2 3" key="1">
    <citation type="journal article" date="2019" name="Int. J. Syst. Evol. Microbiol.">
        <title>The Global Catalogue of Microorganisms (GCM) 10K type strain sequencing project: providing services to taxonomists for standard genome sequencing and annotation.</title>
        <authorList>
            <consortium name="The Broad Institute Genomics Platform"/>
            <consortium name="The Broad Institute Genome Sequencing Center for Infectious Disease"/>
            <person name="Wu L."/>
            <person name="Ma J."/>
        </authorList>
    </citation>
    <scope>NUCLEOTIDE SEQUENCE [LARGE SCALE GENOMIC DNA]</scope>
    <source>
        <strain evidence="2 3">JCM 16327</strain>
    </source>
</reference>
<protein>
    <submittedName>
        <fullName evidence="2">DUF2298 domain-containing protein</fullName>
    </submittedName>
</protein>
<dbReference type="RefSeq" id="WP_227262147.1">
    <property type="nucleotide sequence ID" value="NZ_BAAADU010000002.1"/>
</dbReference>
<feature type="transmembrane region" description="Helical" evidence="1">
    <location>
        <begin position="59"/>
        <end position="78"/>
    </location>
</feature>
<feature type="transmembrane region" description="Helical" evidence="1">
    <location>
        <begin position="36"/>
        <end position="53"/>
    </location>
</feature>
<dbReference type="InterPro" id="IPR018746">
    <property type="entry name" value="DUF2298"/>
</dbReference>
<keyword evidence="1" id="KW-0472">Membrane</keyword>
<gene>
    <name evidence="2" type="ORF">GCM10009019_25510</name>
</gene>
<keyword evidence="1" id="KW-1133">Transmembrane helix</keyword>
<feature type="transmembrane region" description="Helical" evidence="1">
    <location>
        <begin position="284"/>
        <end position="303"/>
    </location>
</feature>
<sequence length="744" mass="79787">MEYGVVAAWWVLLVALLGLGVPAASRLLPDARDGGAFVALPLVVVSVTVPVLWLGRVSFGLPVVLGVLAVFAGGSLWLARDGLDVDGRALAATLTVFSAAFLFLIAVRAADPGVYASGGEKFLDYGLLRSLLRGDSLPPEDFWFAGEHVVYYYGGHLVAAIFTTLAGTDPRFAYGPALASFYAMAVTAVFGFGRELARRRGYRPLAGGALAALLFGLASNVRTPVRVVVTLLPDGVGRWLANLAGVPYDAAVIDPGTFSYWPASRVIPGTINEFPLFAYLNGDLHAHMMSVTVLVAALAVLYAYWRSEGAWRRRLLVYGAFPPVLGLLLATNTWSFPTGVGLAWLALALSPRPPWTLLPERVQPSLDGVRAEVGRPVVALLLVLPVVPLALAWTWPFVSTVLLAGASKQTLAVLPERSPLGPFVLVHGAFLAVFAAFLARTTARDRDTRALAAGVAATVLALAAFGWLFDLVGLALAGPLVAAGWYALRRRDAGYETMLVVAGAGLVVLVEFAYLNDAAGAGRFNTVFKVYAQVWALWAIAAGVALAGVLPHARDRLPAPRELDRATALRVALVALLVCSLCVPYASLSLSRHFADMGDPSLDAFETAEDYHPAEAAAIEWMDETIDGQPTIVSRPSSDIYQWANPASSLTGIPTVAGWVHARNYHDSARYDRRVRDVNFVYTLDSAESRAVLLDYYDVQYIYYGPLERDAYGSVSFESEPGISVAYENEEVTVYAVNQSRLAA</sequence>
<dbReference type="AlphaFoldDB" id="A0AAV3T3E3"/>
<evidence type="ECO:0000313" key="3">
    <source>
        <dbReference type="Proteomes" id="UP001500194"/>
    </source>
</evidence>
<keyword evidence="3" id="KW-1185">Reference proteome</keyword>
<feature type="transmembrane region" description="Helical" evidence="1">
    <location>
        <begin position="205"/>
        <end position="223"/>
    </location>
</feature>
<feature type="transmembrane region" description="Helical" evidence="1">
    <location>
        <begin position="418"/>
        <end position="439"/>
    </location>
</feature>
<dbReference type="Pfam" id="PF10060">
    <property type="entry name" value="DUF2298"/>
    <property type="match status" value="1"/>
</dbReference>
<organism evidence="2 3">
    <name type="scientific">Salarchaeum japonicum</name>
    <dbReference type="NCBI Taxonomy" id="555573"/>
    <lineage>
        <taxon>Archaea</taxon>
        <taxon>Methanobacteriati</taxon>
        <taxon>Methanobacteriota</taxon>
        <taxon>Stenosarchaea group</taxon>
        <taxon>Halobacteria</taxon>
        <taxon>Halobacteriales</taxon>
        <taxon>Halobacteriaceae</taxon>
    </lineage>
</organism>
<dbReference type="PANTHER" id="PTHR10790:SF51">
    <property type="entry name" value="TETRATRICOPEPTIDE REPEAT PROTEIN"/>
    <property type="match status" value="1"/>
</dbReference>
<feature type="transmembrane region" description="Helical" evidence="1">
    <location>
        <begin position="451"/>
        <end position="477"/>
    </location>
</feature>
<feature type="transmembrane region" description="Helical" evidence="1">
    <location>
        <begin position="6"/>
        <end position="24"/>
    </location>
</feature>
<keyword evidence="1" id="KW-0812">Transmembrane</keyword>
<feature type="transmembrane region" description="Helical" evidence="1">
    <location>
        <begin position="527"/>
        <end position="548"/>
    </location>
</feature>
<dbReference type="Proteomes" id="UP001500194">
    <property type="component" value="Unassembled WGS sequence"/>
</dbReference>
<evidence type="ECO:0000256" key="1">
    <source>
        <dbReference type="SAM" id="Phobius"/>
    </source>
</evidence>
<accession>A0AAV3T3E3</accession>
<feature type="transmembrane region" description="Helical" evidence="1">
    <location>
        <begin position="568"/>
        <end position="588"/>
    </location>
</feature>
<proteinExistence type="predicted"/>
<dbReference type="EMBL" id="BAAADU010000002">
    <property type="protein sequence ID" value="GAA0659806.1"/>
    <property type="molecule type" value="Genomic_DNA"/>
</dbReference>